<dbReference type="PANTHER" id="PTHR21064:SF6">
    <property type="entry name" value="AMINOGLYCOSIDE PHOSPHOTRANSFERASE DOMAIN-CONTAINING PROTEIN"/>
    <property type="match status" value="1"/>
</dbReference>
<organism evidence="3 4">
    <name type="scientific">Luedemannella flava</name>
    <dbReference type="NCBI Taxonomy" id="349316"/>
    <lineage>
        <taxon>Bacteria</taxon>
        <taxon>Bacillati</taxon>
        <taxon>Actinomycetota</taxon>
        <taxon>Actinomycetes</taxon>
        <taxon>Micromonosporales</taxon>
        <taxon>Micromonosporaceae</taxon>
        <taxon>Luedemannella</taxon>
    </lineage>
</organism>
<proteinExistence type="inferred from homology"/>
<evidence type="ECO:0000313" key="4">
    <source>
        <dbReference type="Proteomes" id="UP001500218"/>
    </source>
</evidence>
<dbReference type="RefSeq" id="WP_344127445.1">
    <property type="nucleotide sequence ID" value="NZ_BAAALT010000034.1"/>
</dbReference>
<dbReference type="InterPro" id="IPR011009">
    <property type="entry name" value="Kinase-like_dom_sf"/>
</dbReference>
<dbReference type="Proteomes" id="UP001500218">
    <property type="component" value="Unassembled WGS sequence"/>
</dbReference>
<comment type="caution">
    <text evidence="3">The sequence shown here is derived from an EMBL/GenBank/DDBJ whole genome shotgun (WGS) entry which is preliminary data.</text>
</comment>
<evidence type="ECO:0000256" key="1">
    <source>
        <dbReference type="ARBA" id="ARBA00038240"/>
    </source>
</evidence>
<sequence>MIASRAPVLEMLWEPHDPRHALDGRFGFSDEESAGRWVAAMLDKHWGVRIDFCERIVMSGGNALAWVGTPAGRLLAKWSVVPERFPRLAQTARLASWLHGRGVPVSAPVPARDGRLQVEADGVSMGLQREIVGELLDTADLNQVRTAGAVLARLQDALAAYPDADQLPALAGSPEPLTARVTAWVDSDADHLPVAARDTLRGLLAGAPPDGLPRQLVHFDFRSANILCARGEVAAILDFEETRHDHRLVELARAAVLLGTRYHNWGPVSADVRAEFLAGYRSERPLTPAESGWLDILLLWQAMAMVPPGDDPTGWGPSALSQLELAHRAAPILGS</sequence>
<accession>A0ABP4XS72</accession>
<dbReference type="Gene3D" id="3.90.1200.10">
    <property type="match status" value="1"/>
</dbReference>
<gene>
    <name evidence="3" type="ORF">GCM10009682_13690</name>
</gene>
<evidence type="ECO:0000259" key="2">
    <source>
        <dbReference type="Pfam" id="PF01636"/>
    </source>
</evidence>
<dbReference type="SUPFAM" id="SSF56112">
    <property type="entry name" value="Protein kinase-like (PK-like)"/>
    <property type="match status" value="1"/>
</dbReference>
<evidence type="ECO:0000313" key="3">
    <source>
        <dbReference type="EMBL" id="GAA1793085.1"/>
    </source>
</evidence>
<feature type="domain" description="Aminoglycoside phosphotransferase" evidence="2">
    <location>
        <begin position="66"/>
        <end position="281"/>
    </location>
</feature>
<dbReference type="EMBL" id="BAAALT010000034">
    <property type="protein sequence ID" value="GAA1793085.1"/>
    <property type="molecule type" value="Genomic_DNA"/>
</dbReference>
<name>A0ABP4XS72_9ACTN</name>
<protein>
    <submittedName>
        <fullName evidence="3">Phosphotransferase</fullName>
    </submittedName>
</protein>
<dbReference type="PANTHER" id="PTHR21064">
    <property type="entry name" value="AMINOGLYCOSIDE PHOSPHOTRANSFERASE DOMAIN-CONTAINING PROTEIN-RELATED"/>
    <property type="match status" value="1"/>
</dbReference>
<keyword evidence="4" id="KW-1185">Reference proteome</keyword>
<dbReference type="Pfam" id="PF01636">
    <property type="entry name" value="APH"/>
    <property type="match status" value="1"/>
</dbReference>
<dbReference type="InterPro" id="IPR002575">
    <property type="entry name" value="Aminoglycoside_PTrfase"/>
</dbReference>
<dbReference type="InterPro" id="IPR050249">
    <property type="entry name" value="Pseudomonas-type_ThrB"/>
</dbReference>
<reference evidence="4" key="1">
    <citation type="journal article" date="2019" name="Int. J. Syst. Evol. Microbiol.">
        <title>The Global Catalogue of Microorganisms (GCM) 10K type strain sequencing project: providing services to taxonomists for standard genome sequencing and annotation.</title>
        <authorList>
            <consortium name="The Broad Institute Genomics Platform"/>
            <consortium name="The Broad Institute Genome Sequencing Center for Infectious Disease"/>
            <person name="Wu L."/>
            <person name="Ma J."/>
        </authorList>
    </citation>
    <scope>NUCLEOTIDE SEQUENCE [LARGE SCALE GENOMIC DNA]</scope>
    <source>
        <strain evidence="4">JCM 13250</strain>
    </source>
</reference>
<comment type="similarity">
    <text evidence="1">Belongs to the pseudomonas-type ThrB family.</text>
</comment>